<name>A0ABP9NG63_9GAMM</name>
<keyword evidence="1" id="KW-0812">Transmembrane</keyword>
<feature type="transmembrane region" description="Helical" evidence="1">
    <location>
        <begin position="20"/>
        <end position="38"/>
    </location>
</feature>
<keyword evidence="1" id="KW-1133">Transmembrane helix</keyword>
<gene>
    <name evidence="2" type="ORF">GCM10023211_24580</name>
</gene>
<keyword evidence="3" id="KW-1185">Reference proteome</keyword>
<dbReference type="InterPro" id="IPR031582">
    <property type="entry name" value="TadF"/>
</dbReference>
<dbReference type="EMBL" id="BAABHY010000013">
    <property type="protein sequence ID" value="GAA5114708.1"/>
    <property type="molecule type" value="Genomic_DNA"/>
</dbReference>
<organism evidence="2 3">
    <name type="scientific">Orbus sasakiae</name>
    <dbReference type="NCBI Taxonomy" id="1078475"/>
    <lineage>
        <taxon>Bacteria</taxon>
        <taxon>Pseudomonadati</taxon>
        <taxon>Pseudomonadota</taxon>
        <taxon>Gammaproteobacteria</taxon>
        <taxon>Orbales</taxon>
        <taxon>Orbaceae</taxon>
        <taxon>Orbus</taxon>
    </lineage>
</organism>
<dbReference type="Pfam" id="PF16964">
    <property type="entry name" value="TadF"/>
    <property type="match status" value="1"/>
</dbReference>
<protein>
    <submittedName>
        <fullName evidence="2">Uncharacterized protein</fullName>
    </submittedName>
</protein>
<keyword evidence="1" id="KW-0472">Membrane</keyword>
<comment type="caution">
    <text evidence="2">The sequence shown here is derived from an EMBL/GenBank/DDBJ whole genome shotgun (WGS) entry which is preliminary data.</text>
</comment>
<accession>A0ABP9NG63</accession>
<sequence length="258" mass="29278">MMKYYKKFLRNKDGIISIEFAACFFIFSILVFIIYDIYSSIMLQSRLERVNYAVAAIFRERSSIYPIIDDTQSGNSVHSLCRVNGHACFNSYELFNDGQIEQLQSLASSLLDRPVAIKVDALFILQDANYPKDLTRALLLNINGEFCPEGACNGGINNYFNSLPSMTDNSTSSVTNYSKLVPYVPRMYDANSGLSGRWIPLYRVSMCVVNEESLYLKWINSNRHTDQVFPNLCSNSVVLSRCNDIFDADSTACPIYLR</sequence>
<evidence type="ECO:0000256" key="1">
    <source>
        <dbReference type="SAM" id="Phobius"/>
    </source>
</evidence>
<dbReference type="RefSeq" id="WP_345492686.1">
    <property type="nucleotide sequence ID" value="NZ_BAABHY010000013.1"/>
</dbReference>
<evidence type="ECO:0000313" key="2">
    <source>
        <dbReference type="EMBL" id="GAA5114708.1"/>
    </source>
</evidence>
<proteinExistence type="predicted"/>
<reference evidence="3" key="1">
    <citation type="journal article" date="2019" name="Int. J. Syst. Evol. Microbiol.">
        <title>The Global Catalogue of Microorganisms (GCM) 10K type strain sequencing project: providing services to taxonomists for standard genome sequencing and annotation.</title>
        <authorList>
            <consortium name="The Broad Institute Genomics Platform"/>
            <consortium name="The Broad Institute Genome Sequencing Center for Infectious Disease"/>
            <person name="Wu L."/>
            <person name="Ma J."/>
        </authorList>
    </citation>
    <scope>NUCLEOTIDE SEQUENCE [LARGE SCALE GENOMIC DNA]</scope>
    <source>
        <strain evidence="3">JCM 18050</strain>
    </source>
</reference>
<dbReference type="Proteomes" id="UP001500171">
    <property type="component" value="Unassembled WGS sequence"/>
</dbReference>
<evidence type="ECO:0000313" key="3">
    <source>
        <dbReference type="Proteomes" id="UP001500171"/>
    </source>
</evidence>